<dbReference type="InterPro" id="IPR029510">
    <property type="entry name" value="Ald_DH_CS_GLU"/>
</dbReference>
<feature type="domain" description="Aldehyde dehydrogenase" evidence="9">
    <location>
        <begin position="10"/>
        <end position="432"/>
    </location>
</feature>
<proteinExistence type="inferred from homology"/>
<dbReference type="InterPro" id="IPR016161">
    <property type="entry name" value="Ald_DH/histidinol_DH"/>
</dbReference>
<dbReference type="PANTHER" id="PTHR43570">
    <property type="entry name" value="ALDEHYDE DEHYDROGENASE"/>
    <property type="match status" value="1"/>
</dbReference>
<evidence type="ECO:0000259" key="9">
    <source>
        <dbReference type="Pfam" id="PF00171"/>
    </source>
</evidence>
<evidence type="ECO:0000313" key="10">
    <source>
        <dbReference type="EMBL" id="KAB0802475.1"/>
    </source>
</evidence>
<evidence type="ECO:0000256" key="2">
    <source>
        <dbReference type="ARBA" id="ARBA00023002"/>
    </source>
</evidence>
<keyword evidence="3" id="KW-0520">NAD</keyword>
<keyword evidence="2 4" id="KW-0560">Oxidoreductase</keyword>
<dbReference type="FunFam" id="3.40.605.10:FF:000004">
    <property type="entry name" value="Aldehyde dehydrogenase"/>
    <property type="match status" value="1"/>
</dbReference>
<comment type="caution">
    <text evidence="10">The sequence shown here is derived from an EMBL/GenBank/DDBJ whole genome shotgun (WGS) entry which is preliminary data.</text>
</comment>
<accession>A0A5N4AYQ1</accession>
<dbReference type="PIRSF" id="PIRSF036492">
    <property type="entry name" value="ALDH"/>
    <property type="match status" value="1"/>
</dbReference>
<dbReference type="FunFam" id="3.40.309.10:FF:000003">
    <property type="entry name" value="Aldehyde dehydrogenase"/>
    <property type="match status" value="1"/>
</dbReference>
<name>A0A5N4AYQ1_PHOPY</name>
<keyword evidence="8" id="KW-0472">Membrane</keyword>
<dbReference type="GO" id="GO:0006081">
    <property type="term" value="P:aldehyde metabolic process"/>
    <property type="evidence" value="ECO:0007669"/>
    <property type="project" value="InterPro"/>
</dbReference>
<dbReference type="GO" id="GO:0005737">
    <property type="term" value="C:cytoplasm"/>
    <property type="evidence" value="ECO:0007669"/>
    <property type="project" value="TreeGrafter"/>
</dbReference>
<dbReference type="AlphaFoldDB" id="A0A5N4AYQ1"/>
<dbReference type="InterPro" id="IPR015590">
    <property type="entry name" value="Aldehyde_DH_dom"/>
</dbReference>
<dbReference type="Proteomes" id="UP000327044">
    <property type="component" value="Unassembled WGS sequence"/>
</dbReference>
<protein>
    <recommendedName>
        <fullName evidence="4">Aldehyde dehydrogenase</fullName>
    </recommendedName>
</protein>
<organism evidence="10 11">
    <name type="scientific">Photinus pyralis</name>
    <name type="common">Common eastern firefly</name>
    <name type="synonym">Lampyris pyralis</name>
    <dbReference type="NCBI Taxonomy" id="7054"/>
    <lineage>
        <taxon>Eukaryota</taxon>
        <taxon>Metazoa</taxon>
        <taxon>Ecdysozoa</taxon>
        <taxon>Arthropoda</taxon>
        <taxon>Hexapoda</taxon>
        <taxon>Insecta</taxon>
        <taxon>Pterygota</taxon>
        <taxon>Neoptera</taxon>
        <taxon>Endopterygota</taxon>
        <taxon>Coleoptera</taxon>
        <taxon>Polyphaga</taxon>
        <taxon>Elateriformia</taxon>
        <taxon>Elateroidea</taxon>
        <taxon>Lampyridae</taxon>
        <taxon>Lampyrinae</taxon>
        <taxon>Photinus</taxon>
    </lineage>
</organism>
<evidence type="ECO:0000256" key="6">
    <source>
        <dbReference type="PROSITE-ProRule" id="PRU10007"/>
    </source>
</evidence>
<feature type="transmembrane region" description="Helical" evidence="8">
    <location>
        <begin position="476"/>
        <end position="496"/>
    </location>
</feature>
<evidence type="ECO:0000256" key="3">
    <source>
        <dbReference type="ARBA" id="ARBA00023027"/>
    </source>
</evidence>
<dbReference type="InterPro" id="IPR012394">
    <property type="entry name" value="Aldehyde_DH_NAD(P)"/>
</dbReference>
<evidence type="ECO:0000256" key="4">
    <source>
        <dbReference type="PIRNR" id="PIRNR036492"/>
    </source>
</evidence>
<dbReference type="PANTHER" id="PTHR43570:SF16">
    <property type="entry name" value="ALDEHYDE DEHYDROGENASE TYPE III, ISOFORM Q"/>
    <property type="match status" value="1"/>
</dbReference>
<dbReference type="Pfam" id="PF00171">
    <property type="entry name" value="Aldedh"/>
    <property type="match status" value="1"/>
</dbReference>
<feature type="active site" evidence="5 6">
    <location>
        <position position="216"/>
    </location>
</feature>
<evidence type="ECO:0000256" key="8">
    <source>
        <dbReference type="SAM" id="Phobius"/>
    </source>
</evidence>
<dbReference type="Gene3D" id="3.40.605.10">
    <property type="entry name" value="Aldehyde Dehydrogenase, Chain A, domain 1"/>
    <property type="match status" value="1"/>
</dbReference>
<evidence type="ECO:0000256" key="1">
    <source>
        <dbReference type="ARBA" id="ARBA00009986"/>
    </source>
</evidence>
<evidence type="ECO:0000256" key="5">
    <source>
        <dbReference type="PIRSR" id="PIRSR036492-1"/>
    </source>
</evidence>
<gene>
    <name evidence="10" type="ORF">PPYR_04661</name>
</gene>
<evidence type="ECO:0000313" key="11">
    <source>
        <dbReference type="Proteomes" id="UP000327044"/>
    </source>
</evidence>
<keyword evidence="8" id="KW-1133">Transmembrane helix</keyword>
<dbReference type="InParanoid" id="A0A5N4AYQ1"/>
<keyword evidence="11" id="KW-1185">Reference proteome</keyword>
<evidence type="ECO:0000256" key="7">
    <source>
        <dbReference type="RuleBase" id="RU003345"/>
    </source>
</evidence>
<dbReference type="EMBL" id="VVIM01000002">
    <property type="protein sequence ID" value="KAB0802475.1"/>
    <property type="molecule type" value="Genomic_DNA"/>
</dbReference>
<dbReference type="SUPFAM" id="SSF53720">
    <property type="entry name" value="ALDH-like"/>
    <property type="match status" value="1"/>
</dbReference>
<keyword evidence="8" id="KW-0812">Transmembrane</keyword>
<reference evidence="10 11" key="1">
    <citation type="journal article" date="2018" name="Elife">
        <title>Firefly genomes illuminate parallel origins of bioluminescence in beetles.</title>
        <authorList>
            <person name="Fallon T.R."/>
            <person name="Lower S.E."/>
            <person name="Chang C.H."/>
            <person name="Bessho-Uehara M."/>
            <person name="Martin G.J."/>
            <person name="Bewick A.J."/>
            <person name="Behringer M."/>
            <person name="Debat H.J."/>
            <person name="Wong I."/>
            <person name="Day J.C."/>
            <person name="Suvorov A."/>
            <person name="Silva C.J."/>
            <person name="Stanger-Hall K.F."/>
            <person name="Hall D.W."/>
            <person name="Schmitz R.J."/>
            <person name="Nelson D.R."/>
            <person name="Lewis S.M."/>
            <person name="Shigenobu S."/>
            <person name="Bybee S.M."/>
            <person name="Larracuente A.M."/>
            <person name="Oba Y."/>
            <person name="Weng J.K."/>
        </authorList>
    </citation>
    <scope>NUCLEOTIDE SEQUENCE [LARGE SCALE GENOMIC DNA]</scope>
    <source>
        <strain evidence="10">1611_PpyrPB1</strain>
        <tissue evidence="10">Whole body</tissue>
    </source>
</reference>
<dbReference type="PROSITE" id="PS00687">
    <property type="entry name" value="ALDEHYDE_DEHYDR_GLU"/>
    <property type="match status" value="1"/>
</dbReference>
<dbReference type="InterPro" id="IPR016163">
    <property type="entry name" value="Ald_DH_C"/>
</dbReference>
<comment type="similarity">
    <text evidence="1 4 7">Belongs to the aldehyde dehydrogenase family.</text>
</comment>
<dbReference type="InterPro" id="IPR016162">
    <property type="entry name" value="Ald_DH_N"/>
</dbReference>
<dbReference type="GO" id="GO:0004029">
    <property type="term" value="F:aldehyde dehydrogenase (NAD+) activity"/>
    <property type="evidence" value="ECO:0007669"/>
    <property type="project" value="TreeGrafter"/>
</dbReference>
<sequence length="505" mass="56478">MKTSRMSPSTEEVVTRARNAFSTGRTKAVAFREQQLKNLLRLYEENAPRLEEALKADLGKHKQESIAMEIGFNSNNIRNTLAELRKWIGPERPPKYFMNMSDEVLIYNDPYGVVLVIGAWNYPLQVSLGPLADAIAAGNCVVLKPSELAPETEKVIAELVPKYLDNDCYQVFRGGPEDTQELLKQRFDYIFFTGSSRIGKLVHAAANEHITPTTLELGGKSPCILDESADIDIAAHRILWGKWVNAGQTCIAPDYLLCNREVGRRFISSAESILRKWYGTDPQKSEDFARIINGNNFKRLSRLLENGKVAIGGKTDEAEKFIQLTVLDDVKDTDPIMQEEIFGPILPIMYVDDVKDAIKYVNQNGKPLALYVFAKNKKVVDLVLKNTSSGGVTVNDTLMHAGVANVPFGGVGSSGMGAYHGKYGFDTFVHKKPILVKNFSSFGEKMSSVRYPPYSESKCKLLVTLMKVRFPFSLKFIPYSLFFAVGLLSAFGLGFVERYYKKKLM</sequence>
<feature type="active site" evidence="5">
    <location>
        <position position="250"/>
    </location>
</feature>
<dbReference type="Gene3D" id="3.40.309.10">
    <property type="entry name" value="Aldehyde Dehydrogenase, Chain A, domain 2"/>
    <property type="match status" value="1"/>
</dbReference>